<dbReference type="InterPro" id="IPR010634">
    <property type="entry name" value="DUF1223"/>
</dbReference>
<organism evidence="2 3">
    <name type="scientific">Paracoccus onubensis</name>
    <dbReference type="NCBI Taxonomy" id="1675788"/>
    <lineage>
        <taxon>Bacteria</taxon>
        <taxon>Pseudomonadati</taxon>
        <taxon>Pseudomonadota</taxon>
        <taxon>Alphaproteobacteria</taxon>
        <taxon>Rhodobacterales</taxon>
        <taxon>Paracoccaceae</taxon>
        <taxon>Paracoccus</taxon>
    </lineage>
</organism>
<dbReference type="PANTHER" id="PTHR36057:SF1">
    <property type="entry name" value="LIPOPROTEIN LIPID ATTACHMENT SITE-LIKE PROTEIN, PUTATIVE (DUF1223)-RELATED"/>
    <property type="match status" value="1"/>
</dbReference>
<dbReference type="AlphaFoldDB" id="A0A418SVT6"/>
<accession>A0A418SVT6</accession>
<dbReference type="PANTHER" id="PTHR36057">
    <property type="match status" value="1"/>
</dbReference>
<feature type="region of interest" description="Disordered" evidence="1">
    <location>
        <begin position="40"/>
        <end position="97"/>
    </location>
</feature>
<evidence type="ECO:0000313" key="3">
    <source>
        <dbReference type="Proteomes" id="UP000284202"/>
    </source>
</evidence>
<evidence type="ECO:0000313" key="2">
    <source>
        <dbReference type="EMBL" id="RJE85031.1"/>
    </source>
</evidence>
<name>A0A418SVT6_9RHOB</name>
<gene>
    <name evidence="2" type="ORF">D3P04_12125</name>
</gene>
<protein>
    <submittedName>
        <fullName evidence="2">DUF1223 domain-containing protein</fullName>
    </submittedName>
</protein>
<reference evidence="3" key="1">
    <citation type="submission" date="2018-09" db="EMBL/GenBank/DDBJ databases">
        <title>Acidovorax cavernicola nov. sp. isolated from Gruta de las Maravillas (Aracena, Spain).</title>
        <authorList>
            <person name="Jurado V."/>
            <person name="Gutierrez-Patricio S."/>
            <person name="Gonzalez-Pimentel J.L."/>
            <person name="Miller A.Z."/>
            <person name="Laiz L."/>
            <person name="Saiz-Jimenez C."/>
        </authorList>
    </citation>
    <scope>NUCLEOTIDE SEQUENCE [LARGE SCALE GENOMIC DNA]</scope>
    <source>
        <strain evidence="3">1011MAR3C25</strain>
    </source>
</reference>
<dbReference type="EMBL" id="QZCG01000007">
    <property type="protein sequence ID" value="RJE85031.1"/>
    <property type="molecule type" value="Genomic_DNA"/>
</dbReference>
<sequence length="321" mass="34623">MGLCMEMRSDQADPKMRIGTSRMFLAVLFAGTIGVLPLSAQQPTVPDDPEAPLITAPTDPGRSAPSSDRQYEMPESAGFNSFASGDAPPPPLDNFNPSTSPIVVELFTSQGCSSCPAADNMLSALADDPGVLPLSLHVDYWDYLGWEDSFASPEFTSRQEAYARAAGERSVYTPQLIIDGQDTAVAPGPAQLAGLIDAHRVTPALVSLNRETTQQGDSIEIVPLSELANPVDVLLVSYVPSRTVEIKAGENRGRSMNYVNVVLSIDKLADWDGRTPLRLNIRQEKQPERSNPKDTRHVILVQEDLGGQEIPGQIIAAITLD</sequence>
<evidence type="ECO:0000256" key="1">
    <source>
        <dbReference type="SAM" id="MobiDB-lite"/>
    </source>
</evidence>
<dbReference type="OrthoDB" id="9808254at2"/>
<dbReference type="Pfam" id="PF06764">
    <property type="entry name" value="DUF1223"/>
    <property type="match status" value="1"/>
</dbReference>
<dbReference type="Proteomes" id="UP000284202">
    <property type="component" value="Unassembled WGS sequence"/>
</dbReference>
<keyword evidence="3" id="KW-1185">Reference proteome</keyword>
<dbReference type="InterPro" id="IPR036249">
    <property type="entry name" value="Thioredoxin-like_sf"/>
</dbReference>
<comment type="caution">
    <text evidence="2">The sequence shown here is derived from an EMBL/GenBank/DDBJ whole genome shotgun (WGS) entry which is preliminary data.</text>
</comment>
<proteinExistence type="predicted"/>
<dbReference type="SUPFAM" id="SSF52833">
    <property type="entry name" value="Thioredoxin-like"/>
    <property type="match status" value="1"/>
</dbReference>